<evidence type="ECO:0000313" key="3">
    <source>
        <dbReference type="Proteomes" id="UP000636793"/>
    </source>
</evidence>
<evidence type="ECO:0000313" key="2">
    <source>
        <dbReference type="EMBL" id="GGB32771.1"/>
    </source>
</evidence>
<comment type="caution">
    <text evidence="2">The sequence shown here is derived from an EMBL/GenBank/DDBJ whole genome shotgun (WGS) entry which is preliminary data.</text>
</comment>
<proteinExistence type="predicted"/>
<gene>
    <name evidence="2" type="ORF">GCM10011492_24190</name>
</gene>
<dbReference type="EMBL" id="BMHI01000004">
    <property type="protein sequence ID" value="GGB32771.1"/>
    <property type="molecule type" value="Genomic_DNA"/>
</dbReference>
<keyword evidence="3" id="KW-1185">Reference proteome</keyword>
<organism evidence="2 3">
    <name type="scientific">Flexivirga endophytica</name>
    <dbReference type="NCBI Taxonomy" id="1849103"/>
    <lineage>
        <taxon>Bacteria</taxon>
        <taxon>Bacillati</taxon>
        <taxon>Actinomycetota</taxon>
        <taxon>Actinomycetes</taxon>
        <taxon>Micrococcales</taxon>
        <taxon>Dermacoccaceae</taxon>
        <taxon>Flexivirga</taxon>
    </lineage>
</organism>
<name>A0A916T7E1_9MICO</name>
<evidence type="ECO:0000256" key="1">
    <source>
        <dbReference type="SAM" id="MobiDB-lite"/>
    </source>
</evidence>
<feature type="region of interest" description="Disordered" evidence="1">
    <location>
        <begin position="1"/>
        <end position="26"/>
    </location>
</feature>
<accession>A0A916T7E1</accession>
<dbReference type="Proteomes" id="UP000636793">
    <property type="component" value="Unassembled WGS sequence"/>
</dbReference>
<dbReference type="AlphaFoldDB" id="A0A916T7E1"/>
<dbReference type="RefSeq" id="WP_188837305.1">
    <property type="nucleotide sequence ID" value="NZ_BMHI01000004.1"/>
</dbReference>
<reference evidence="2" key="1">
    <citation type="journal article" date="2014" name="Int. J. Syst. Evol. Microbiol.">
        <title>Complete genome sequence of Corynebacterium casei LMG S-19264T (=DSM 44701T), isolated from a smear-ripened cheese.</title>
        <authorList>
            <consortium name="US DOE Joint Genome Institute (JGI-PGF)"/>
            <person name="Walter F."/>
            <person name="Albersmeier A."/>
            <person name="Kalinowski J."/>
            <person name="Ruckert C."/>
        </authorList>
    </citation>
    <scope>NUCLEOTIDE SEQUENCE</scope>
    <source>
        <strain evidence="2">CGMCC 1.15085</strain>
    </source>
</reference>
<protein>
    <submittedName>
        <fullName evidence="2">Uncharacterized protein</fullName>
    </submittedName>
</protein>
<sequence>MTDAFGIPKRSGESGAGDTGNPVHAALPDQSSAMREAARNLLDKAVLALEGGATEKALGYLRKAERLPYDDHDAASPLSLAAHMYALRSVLDAYEIDRRVWLDAADVLLDPMRTWNPLAMGDFRHVLTVVQHDYGTTATEDRKLRALIAGQKVGTIREMQILAGEELCAVVVDLLEIVIEYSHEADALIDERTPDDY</sequence>
<reference evidence="2" key="2">
    <citation type="submission" date="2020-09" db="EMBL/GenBank/DDBJ databases">
        <authorList>
            <person name="Sun Q."/>
            <person name="Zhou Y."/>
        </authorList>
    </citation>
    <scope>NUCLEOTIDE SEQUENCE</scope>
    <source>
        <strain evidence="2">CGMCC 1.15085</strain>
    </source>
</reference>